<name>C3XB71_OXAFO</name>
<dbReference type="STRING" id="847.BRW83_0627"/>
<dbReference type="Gene3D" id="3.40.50.150">
    <property type="entry name" value="Vaccinia Virus protein VP39"/>
    <property type="match status" value="1"/>
</dbReference>
<organism evidence="2 3">
    <name type="scientific">Oxalobacter formigenes OXCC13</name>
    <dbReference type="NCBI Taxonomy" id="556269"/>
    <lineage>
        <taxon>Bacteria</taxon>
        <taxon>Pseudomonadati</taxon>
        <taxon>Pseudomonadota</taxon>
        <taxon>Betaproteobacteria</taxon>
        <taxon>Burkholderiales</taxon>
        <taxon>Oxalobacteraceae</taxon>
        <taxon>Oxalobacter</taxon>
    </lineage>
</organism>
<dbReference type="GeneID" id="77134534"/>
<keyword evidence="3" id="KW-1185">Reference proteome</keyword>
<dbReference type="CDD" id="cd02440">
    <property type="entry name" value="AdoMet_MTases"/>
    <property type="match status" value="1"/>
</dbReference>
<evidence type="ECO:0000313" key="3">
    <source>
        <dbReference type="Proteomes" id="UP000005089"/>
    </source>
</evidence>
<evidence type="ECO:0000259" key="1">
    <source>
        <dbReference type="Pfam" id="PF13649"/>
    </source>
</evidence>
<dbReference type="Pfam" id="PF13649">
    <property type="entry name" value="Methyltransf_25"/>
    <property type="match status" value="1"/>
</dbReference>
<gene>
    <name evidence="2" type="ORF">OFBG_01475</name>
</gene>
<dbReference type="EMBL" id="GG658170">
    <property type="protein sequence ID" value="EEO30447.1"/>
    <property type="molecule type" value="Genomic_DNA"/>
</dbReference>
<protein>
    <submittedName>
        <fullName evidence="2">Methyltransferase domain protein</fullName>
    </submittedName>
</protein>
<dbReference type="SUPFAM" id="SSF53335">
    <property type="entry name" value="S-adenosyl-L-methionine-dependent methyltransferases"/>
    <property type="match status" value="1"/>
</dbReference>
<proteinExistence type="predicted"/>
<dbReference type="OrthoDB" id="529208at2"/>
<reference evidence="2 3" key="1">
    <citation type="submission" date="2009-02" db="EMBL/GenBank/DDBJ databases">
        <title>The Genome Sequence of Oxalobacter formigenes OXCC13.</title>
        <authorList>
            <consortium name="The Broad Institute Genome Sequencing Platform"/>
            <person name="Ward D."/>
            <person name="Young S.K."/>
            <person name="Kodira C.D."/>
            <person name="Zeng Q."/>
            <person name="Koehrsen M."/>
            <person name="Alvarado L."/>
            <person name="Berlin A."/>
            <person name="Borenstein D."/>
            <person name="Chen Z."/>
            <person name="Engels R."/>
            <person name="Freedman E."/>
            <person name="Gellesch M."/>
            <person name="Goldberg J."/>
            <person name="Griggs A."/>
            <person name="Gujja S."/>
            <person name="Heiman D."/>
            <person name="Hepburn T."/>
            <person name="Howarth C."/>
            <person name="Jen D."/>
            <person name="Larson L."/>
            <person name="Lewis B."/>
            <person name="Mehta T."/>
            <person name="Park D."/>
            <person name="Pearson M."/>
            <person name="Roberts A."/>
            <person name="Saif S."/>
            <person name="Shea T."/>
            <person name="Shenoy N."/>
            <person name="Sisk P."/>
            <person name="Stolte C."/>
            <person name="Sykes S."/>
            <person name="Walk T."/>
            <person name="White J."/>
            <person name="Yandava C."/>
            <person name="Allison M.J."/>
            <person name="Lander E."/>
            <person name="Nusbaum C."/>
            <person name="Galagan J."/>
            <person name="Birren B."/>
        </authorList>
    </citation>
    <scope>NUCLEOTIDE SEQUENCE [LARGE SCALE GENOMIC DNA]</scope>
    <source>
        <strain evidence="2 3">OXCC13</strain>
    </source>
</reference>
<evidence type="ECO:0000313" key="2">
    <source>
        <dbReference type="EMBL" id="EEO30447.1"/>
    </source>
</evidence>
<dbReference type="InterPro" id="IPR029063">
    <property type="entry name" value="SAM-dependent_MTases_sf"/>
</dbReference>
<dbReference type="eggNOG" id="COG2226">
    <property type="taxonomic scope" value="Bacteria"/>
</dbReference>
<dbReference type="HOGENOM" id="CLU_082040_0_0_4"/>
<dbReference type="InterPro" id="IPR041698">
    <property type="entry name" value="Methyltransf_25"/>
</dbReference>
<dbReference type="RefSeq" id="WP_005881605.1">
    <property type="nucleotide sequence ID" value="NZ_CP019430.1"/>
</dbReference>
<keyword evidence="2" id="KW-0489">Methyltransferase</keyword>
<sequence>MNPTEPLKKDIVEFEGPSVPLATPGYLHKIYWWAYEHPLAVRFWDHGLLINLILLGNYDRLVDAVLEEFPSPMTGSTLQISCAYGKLTPRLQTHLGKDGTLDVIDVLNVQLENVRRKLRRPDDRIRLIQCDATDLHCPDESYDRALMFFLPHELPEDKRRQALAEAFRVVKPGGQIVLVEFHNPNWWHPLKWYQRLVFLLFEPFAMDMWRHELADYFPKGANYSVTNMKSYFGGLYQKLVIVKK</sequence>
<dbReference type="AlphaFoldDB" id="C3XB71"/>
<keyword evidence="2" id="KW-0808">Transferase</keyword>
<accession>C3XB71</accession>
<dbReference type="NCBIfam" id="NF038261">
    <property type="entry name" value="rhodoquin_RquA"/>
    <property type="match status" value="1"/>
</dbReference>
<feature type="domain" description="Methyltransferase" evidence="1">
    <location>
        <begin position="78"/>
        <end position="174"/>
    </location>
</feature>
<dbReference type="GO" id="GO:0032259">
    <property type="term" value="P:methylation"/>
    <property type="evidence" value="ECO:0007669"/>
    <property type="project" value="UniProtKB-KW"/>
</dbReference>
<dbReference type="Proteomes" id="UP000005089">
    <property type="component" value="Unassembled WGS sequence"/>
</dbReference>
<dbReference type="GO" id="GO:0008168">
    <property type="term" value="F:methyltransferase activity"/>
    <property type="evidence" value="ECO:0007669"/>
    <property type="project" value="UniProtKB-KW"/>
</dbReference>